<evidence type="ECO:0000313" key="2">
    <source>
        <dbReference type="EMBL" id="AHY46030.1"/>
    </source>
</evidence>
<dbReference type="EMBL" id="CP007514">
    <property type="protein sequence ID" value="AHY46030.1"/>
    <property type="molecule type" value="Genomic_DNA"/>
</dbReference>
<reference evidence="2 4" key="1">
    <citation type="submission" date="2014-03" db="EMBL/GenBank/DDBJ databases">
        <title>Complete genome sequence of the Radio-Resistant Rubrobacter radiotolerans RSPS-4.</title>
        <authorList>
            <person name="Egas C.C."/>
            <person name="Barroso C.C."/>
            <person name="Froufe H.J.C."/>
            <person name="Pacheco J.J."/>
            <person name="Albuquerque L.L."/>
            <person name="da Costa M.M.S."/>
        </authorList>
    </citation>
    <scope>NUCLEOTIDE SEQUENCE [LARGE SCALE GENOMIC DNA]</scope>
    <source>
        <strain evidence="2 4">RSPS-4</strain>
    </source>
</reference>
<dbReference type="Proteomes" id="UP000025229">
    <property type="component" value="Chromosome"/>
</dbReference>
<dbReference type="InterPro" id="IPR029069">
    <property type="entry name" value="HotDog_dom_sf"/>
</dbReference>
<keyword evidence="4" id="KW-1185">Reference proteome</keyword>
<name>A0A023X1Z9_RUBRA</name>
<dbReference type="EC" id="3.1.2.-" evidence="3"/>
<dbReference type="InterPro" id="IPR006683">
    <property type="entry name" value="Thioestr_dom"/>
</dbReference>
<dbReference type="CDD" id="cd03443">
    <property type="entry name" value="PaaI_thioesterase"/>
    <property type="match status" value="1"/>
</dbReference>
<feature type="domain" description="Thioesterase" evidence="1">
    <location>
        <begin position="66"/>
        <end position="139"/>
    </location>
</feature>
<dbReference type="Proteomes" id="UP001281130">
    <property type="component" value="Unassembled WGS sequence"/>
</dbReference>
<accession>A0A023X1Z9</accession>
<dbReference type="SUPFAM" id="SSF54637">
    <property type="entry name" value="Thioesterase/thiol ester dehydrase-isomerase"/>
    <property type="match status" value="1"/>
</dbReference>
<organism evidence="2 4">
    <name type="scientific">Rubrobacter radiotolerans</name>
    <name type="common">Arthrobacter radiotolerans</name>
    <dbReference type="NCBI Taxonomy" id="42256"/>
    <lineage>
        <taxon>Bacteria</taxon>
        <taxon>Bacillati</taxon>
        <taxon>Actinomycetota</taxon>
        <taxon>Rubrobacteria</taxon>
        <taxon>Rubrobacterales</taxon>
        <taxon>Rubrobacteraceae</taxon>
        <taxon>Rubrobacter</taxon>
    </lineage>
</organism>
<evidence type="ECO:0000313" key="4">
    <source>
        <dbReference type="Proteomes" id="UP000025229"/>
    </source>
</evidence>
<proteinExistence type="predicted"/>
<dbReference type="HOGENOM" id="CLU_1702933_0_0_11"/>
<dbReference type="AlphaFoldDB" id="A0A023X1Z9"/>
<dbReference type="KEGG" id="rrd:RradSPS_0747"/>
<evidence type="ECO:0000313" key="3">
    <source>
        <dbReference type="EMBL" id="MDX5893442.1"/>
    </source>
</evidence>
<dbReference type="Gene3D" id="3.10.129.10">
    <property type="entry name" value="Hotdog Thioesterase"/>
    <property type="match status" value="1"/>
</dbReference>
<dbReference type="RefSeq" id="WP_038680803.1">
    <property type="nucleotide sequence ID" value="NZ_CP007514.1"/>
</dbReference>
<dbReference type="Pfam" id="PF03061">
    <property type="entry name" value="4HBT"/>
    <property type="match status" value="1"/>
</dbReference>
<gene>
    <name evidence="2" type="ORF">RradSPS_0747</name>
    <name evidence="3" type="ORF">SIL72_05295</name>
</gene>
<sequence length="154" mass="17023">MEKDLKENAAQENPGTERDWSRIDWNELDFLKWPGLRLVEARDGRAVMELHVRDHHRGGGGHPLSINGGIVSYMFDGLLGAAVSSTWDERTVGQVTMTLTTQFKGQIVASEVLRGEAEVTQRGGSTVFVDGRVFSDDGSIGATCTGIFRLFNRR</sequence>
<protein>
    <submittedName>
        <fullName evidence="3">PaaI family thioesterase</fullName>
        <ecNumber evidence="3">3.1.2.-</ecNumber>
    </submittedName>
    <submittedName>
        <fullName evidence="2">Uncharacterized protein possibly involved in aromatic compounds catabolism</fullName>
    </submittedName>
</protein>
<keyword evidence="3" id="KW-0378">Hydrolase</keyword>
<evidence type="ECO:0000259" key="1">
    <source>
        <dbReference type="Pfam" id="PF03061"/>
    </source>
</evidence>
<dbReference type="GO" id="GO:0016787">
    <property type="term" value="F:hydrolase activity"/>
    <property type="evidence" value="ECO:0007669"/>
    <property type="project" value="UniProtKB-KW"/>
</dbReference>
<reference evidence="3" key="2">
    <citation type="submission" date="2023-11" db="EMBL/GenBank/DDBJ databases">
        <title>MicrobeMod: A computational toolkit for identifying prokaryotic methylation and restriction-modification with nanopore sequencing.</title>
        <authorList>
            <person name="Crits-Christoph A."/>
            <person name="Kang S.C."/>
            <person name="Lee H."/>
            <person name="Ostrov N."/>
        </authorList>
    </citation>
    <scope>NUCLEOTIDE SEQUENCE</scope>
    <source>
        <strain evidence="3">ATCC 51242</strain>
    </source>
</reference>
<dbReference type="EMBL" id="JAWXXX010000001">
    <property type="protein sequence ID" value="MDX5893442.1"/>
    <property type="molecule type" value="Genomic_DNA"/>
</dbReference>